<sequence>MQEASKEPKTERKEAPPASPTSALPPSGAVPPWEKDGAPDLAGDGLDELRAQARAHVPLPREAKLAAALHELQKEEAERLRWFEKAKKSGDQQEIDSAVESWKWVAEKLERLRRDPDEFVRRHGYLYNLE</sequence>
<organism evidence="2 3">
    <name type="scientific">Chlorella ohadii</name>
    <dbReference type="NCBI Taxonomy" id="2649997"/>
    <lineage>
        <taxon>Eukaryota</taxon>
        <taxon>Viridiplantae</taxon>
        <taxon>Chlorophyta</taxon>
        <taxon>core chlorophytes</taxon>
        <taxon>Trebouxiophyceae</taxon>
        <taxon>Chlorellales</taxon>
        <taxon>Chlorellaceae</taxon>
        <taxon>Chlorella clade</taxon>
        <taxon>Chlorella</taxon>
    </lineage>
</organism>
<evidence type="ECO:0000313" key="3">
    <source>
        <dbReference type="Proteomes" id="UP001205105"/>
    </source>
</evidence>
<reference evidence="2" key="1">
    <citation type="submission" date="2020-11" db="EMBL/GenBank/DDBJ databases">
        <title>Chlorella ohadii genome sequencing and assembly.</title>
        <authorList>
            <person name="Murik O."/>
            <person name="Treves H."/>
            <person name="Kedem I."/>
            <person name="Shotland Y."/>
            <person name="Kaplan A."/>
        </authorList>
    </citation>
    <scope>NUCLEOTIDE SEQUENCE</scope>
    <source>
        <strain evidence="2">1</strain>
    </source>
</reference>
<comment type="caution">
    <text evidence="2">The sequence shown here is derived from an EMBL/GenBank/DDBJ whole genome shotgun (WGS) entry which is preliminary data.</text>
</comment>
<feature type="region of interest" description="Disordered" evidence="1">
    <location>
        <begin position="1"/>
        <end position="46"/>
    </location>
</feature>
<name>A0AAD5DLV3_9CHLO</name>
<accession>A0AAD5DLV3</accession>
<keyword evidence="3" id="KW-1185">Reference proteome</keyword>
<dbReference type="Proteomes" id="UP001205105">
    <property type="component" value="Unassembled WGS sequence"/>
</dbReference>
<evidence type="ECO:0000313" key="2">
    <source>
        <dbReference type="EMBL" id="KAI7840027.1"/>
    </source>
</evidence>
<feature type="compositionally biased region" description="Basic and acidic residues" evidence="1">
    <location>
        <begin position="1"/>
        <end position="15"/>
    </location>
</feature>
<evidence type="ECO:0000256" key="1">
    <source>
        <dbReference type="SAM" id="MobiDB-lite"/>
    </source>
</evidence>
<gene>
    <name evidence="2" type="ORF">COHA_006233</name>
</gene>
<dbReference type="EMBL" id="JADXDR010000086">
    <property type="protein sequence ID" value="KAI7840027.1"/>
    <property type="molecule type" value="Genomic_DNA"/>
</dbReference>
<proteinExistence type="predicted"/>
<dbReference type="AlphaFoldDB" id="A0AAD5DLV3"/>
<protein>
    <submittedName>
        <fullName evidence="2">Uncharacterized protein</fullName>
    </submittedName>
</protein>